<dbReference type="Proteomes" id="UP000324800">
    <property type="component" value="Unassembled WGS sequence"/>
</dbReference>
<comment type="caution">
    <text evidence="1">The sequence shown here is derived from an EMBL/GenBank/DDBJ whole genome shotgun (WGS) entry which is preliminary data.</text>
</comment>
<gene>
    <name evidence="1" type="ORF">EZS28_004124</name>
</gene>
<accession>A0A5J4X165</accession>
<protein>
    <submittedName>
        <fullName evidence="1">Uncharacterized protein</fullName>
    </submittedName>
</protein>
<reference evidence="1 2" key="1">
    <citation type="submission" date="2019-03" db="EMBL/GenBank/DDBJ databases">
        <title>Single cell metagenomics reveals metabolic interactions within the superorganism composed of flagellate Streblomastix strix and complex community of Bacteroidetes bacteria on its surface.</title>
        <authorList>
            <person name="Treitli S.C."/>
            <person name="Kolisko M."/>
            <person name="Husnik F."/>
            <person name="Keeling P."/>
            <person name="Hampl V."/>
        </authorList>
    </citation>
    <scope>NUCLEOTIDE SEQUENCE [LARGE SCALE GENOMIC DNA]</scope>
    <source>
        <strain evidence="1">ST1C</strain>
    </source>
</reference>
<evidence type="ECO:0000313" key="1">
    <source>
        <dbReference type="EMBL" id="KAA6400355.1"/>
    </source>
</evidence>
<proteinExistence type="predicted"/>
<sequence>MSAVKDFSYVGVSGNPTKINNAEPELFQNKKCDAIIAARPSSICERRRKPVITQLHFLLWPAMKEPEELKGIIIMNYGISAKTIGCMTKKILTEDVKTVWKGINAQIQKHLDSFCELEGIQDQKSYRFGLRKRLQDGNSAGLASSLVQTYFRLSGISTFGIMEYLN</sequence>
<dbReference type="AlphaFoldDB" id="A0A5J4X165"/>
<organism evidence="1 2">
    <name type="scientific">Streblomastix strix</name>
    <dbReference type="NCBI Taxonomy" id="222440"/>
    <lineage>
        <taxon>Eukaryota</taxon>
        <taxon>Metamonada</taxon>
        <taxon>Preaxostyla</taxon>
        <taxon>Oxymonadida</taxon>
        <taxon>Streblomastigidae</taxon>
        <taxon>Streblomastix</taxon>
    </lineage>
</organism>
<dbReference type="EMBL" id="SNRW01000576">
    <property type="protein sequence ID" value="KAA6400355.1"/>
    <property type="molecule type" value="Genomic_DNA"/>
</dbReference>
<name>A0A5J4X165_9EUKA</name>
<evidence type="ECO:0000313" key="2">
    <source>
        <dbReference type="Proteomes" id="UP000324800"/>
    </source>
</evidence>